<dbReference type="EMBL" id="GFDL01001928">
    <property type="protein sequence ID" value="JAV33117.1"/>
    <property type="molecule type" value="Transcribed_RNA"/>
</dbReference>
<protein>
    <submittedName>
        <fullName evidence="1">Uncharacterized protein</fullName>
    </submittedName>
</protein>
<sequence length="195" mass="21873">MSNSIPIHSVQNSFELFADPVHFPITIGNDNFIITQQDQRTVLDQRTWYVTHVPNQLPPPQNPQNDLPQLPHLLQQLVTILGQLQPGTTGNGVPEPFRFHYEKQTSTEDLAHHLRRIGLPMEPTLVKHVHFVVDRTSRDKGTATEDVTTTLTPDEHRMVCDSDEAAAEVSGGSREVVGSALDRIRKAKEGGSEFW</sequence>
<dbReference type="AlphaFoldDB" id="A0A1Q3FZX6"/>
<name>A0A1Q3FZX6_CULTA</name>
<reference evidence="1" key="1">
    <citation type="submission" date="2017-01" db="EMBL/GenBank/DDBJ databases">
        <title>A deep insight into the sialotranscriptome of adult male and female Cluex tarsalis mosquitoes.</title>
        <authorList>
            <person name="Ribeiro J.M."/>
            <person name="Moreira F."/>
            <person name="Bernard K.A."/>
            <person name="Calvo E."/>
        </authorList>
    </citation>
    <scope>NUCLEOTIDE SEQUENCE</scope>
    <source>
        <strain evidence="1">Kern County</strain>
        <tissue evidence="1">Salivary glands</tissue>
    </source>
</reference>
<organism evidence="1">
    <name type="scientific">Culex tarsalis</name>
    <name type="common">Encephalitis mosquito</name>
    <dbReference type="NCBI Taxonomy" id="7177"/>
    <lineage>
        <taxon>Eukaryota</taxon>
        <taxon>Metazoa</taxon>
        <taxon>Ecdysozoa</taxon>
        <taxon>Arthropoda</taxon>
        <taxon>Hexapoda</taxon>
        <taxon>Insecta</taxon>
        <taxon>Pterygota</taxon>
        <taxon>Neoptera</taxon>
        <taxon>Endopterygota</taxon>
        <taxon>Diptera</taxon>
        <taxon>Nematocera</taxon>
        <taxon>Culicoidea</taxon>
        <taxon>Culicidae</taxon>
        <taxon>Culicinae</taxon>
        <taxon>Culicini</taxon>
        <taxon>Culex</taxon>
        <taxon>Culex</taxon>
    </lineage>
</organism>
<evidence type="ECO:0000313" key="1">
    <source>
        <dbReference type="EMBL" id="JAV33117.1"/>
    </source>
</evidence>
<proteinExistence type="predicted"/>
<accession>A0A1Q3FZX6</accession>